<dbReference type="SUPFAM" id="SSF54909">
    <property type="entry name" value="Dimeric alpha+beta barrel"/>
    <property type="match status" value="1"/>
</dbReference>
<accession>A0ABQ5WGL8</accession>
<gene>
    <name evidence="2" type="ORF">GCM10010937_06670</name>
</gene>
<comment type="caution">
    <text evidence="2">The sequence shown here is derived from an EMBL/GenBank/DDBJ whole genome shotgun (WGS) entry which is preliminary data.</text>
</comment>
<dbReference type="PROSITE" id="PS51725">
    <property type="entry name" value="ABM"/>
    <property type="match status" value="1"/>
</dbReference>
<dbReference type="PANTHER" id="PTHR33336">
    <property type="entry name" value="QUINOL MONOOXYGENASE YGIN-RELATED"/>
    <property type="match status" value="1"/>
</dbReference>
<dbReference type="PANTHER" id="PTHR33336:SF3">
    <property type="entry name" value="ABM DOMAIN-CONTAINING PROTEIN"/>
    <property type="match status" value="1"/>
</dbReference>
<sequence>MDRMFHDGAAFRFLKDLMMSHSACVVAILTVSADRARDLELELVRCTVASRKEEGCQRYVISRDMETAGRFTAEERWASTAAFEQHLETPHFRALAGLLDRLNATVQLMRVEPLDEISDGV</sequence>
<dbReference type="Pfam" id="PF03992">
    <property type="entry name" value="ABM"/>
    <property type="match status" value="1"/>
</dbReference>
<dbReference type="EMBL" id="BSNT01000017">
    <property type="protein sequence ID" value="GLQ58864.1"/>
    <property type="molecule type" value="Genomic_DNA"/>
</dbReference>
<reference evidence="3" key="1">
    <citation type="journal article" date="2019" name="Int. J. Syst. Evol. Microbiol.">
        <title>The Global Catalogue of Microorganisms (GCM) 10K type strain sequencing project: providing services to taxonomists for standard genome sequencing and annotation.</title>
        <authorList>
            <consortium name="The Broad Institute Genomics Platform"/>
            <consortium name="The Broad Institute Genome Sequencing Center for Infectious Disease"/>
            <person name="Wu L."/>
            <person name="Ma J."/>
        </authorList>
    </citation>
    <scope>NUCLEOTIDE SEQUENCE [LARGE SCALE GENOMIC DNA]</scope>
    <source>
        <strain evidence="3">NBRC 3271</strain>
    </source>
</reference>
<feature type="domain" description="ABM" evidence="1">
    <location>
        <begin position="23"/>
        <end position="111"/>
    </location>
</feature>
<keyword evidence="3" id="KW-1185">Reference proteome</keyword>
<dbReference type="InterPro" id="IPR007138">
    <property type="entry name" value="ABM_dom"/>
</dbReference>
<proteinExistence type="predicted"/>
<protein>
    <recommendedName>
        <fullName evidence="1">ABM domain-containing protein</fullName>
    </recommendedName>
</protein>
<evidence type="ECO:0000313" key="2">
    <source>
        <dbReference type="EMBL" id="GLQ58864.1"/>
    </source>
</evidence>
<dbReference type="InterPro" id="IPR011008">
    <property type="entry name" value="Dimeric_a/b-barrel"/>
</dbReference>
<dbReference type="InterPro" id="IPR050744">
    <property type="entry name" value="AI-2_Isomerase_LsrG"/>
</dbReference>
<dbReference type="Gene3D" id="3.30.70.100">
    <property type="match status" value="1"/>
</dbReference>
<organism evidence="2 3">
    <name type="scientific">Gluconobacter japonicus</name>
    <dbReference type="NCBI Taxonomy" id="376620"/>
    <lineage>
        <taxon>Bacteria</taxon>
        <taxon>Pseudomonadati</taxon>
        <taxon>Pseudomonadota</taxon>
        <taxon>Alphaproteobacteria</taxon>
        <taxon>Acetobacterales</taxon>
        <taxon>Acetobacteraceae</taxon>
        <taxon>Gluconobacter</taxon>
    </lineage>
</organism>
<evidence type="ECO:0000259" key="1">
    <source>
        <dbReference type="PROSITE" id="PS51725"/>
    </source>
</evidence>
<dbReference type="Proteomes" id="UP001156613">
    <property type="component" value="Unassembled WGS sequence"/>
</dbReference>
<name>A0ABQ5WGL8_GLUJA</name>
<evidence type="ECO:0000313" key="3">
    <source>
        <dbReference type="Proteomes" id="UP001156613"/>
    </source>
</evidence>